<reference evidence="1" key="1">
    <citation type="submission" date="2021-10" db="EMBL/GenBank/DDBJ databases">
        <title>Tropical sea cucumber genome reveals ecological adaptation and Cuvierian tubules defense mechanism.</title>
        <authorList>
            <person name="Chen T."/>
        </authorList>
    </citation>
    <scope>NUCLEOTIDE SEQUENCE</scope>
    <source>
        <strain evidence="1">Nanhai2018</strain>
        <tissue evidence="1">Muscle</tissue>
    </source>
</reference>
<proteinExistence type="predicted"/>
<sequence>MVTGQKCLPGAAVIYCRFTEVVPPTSVEELKWVDDITKITLPETPVLNLGAKFREEVM</sequence>
<dbReference type="Proteomes" id="UP001152320">
    <property type="component" value="Chromosome 2"/>
</dbReference>
<name>A0A9Q1CKF2_HOLLE</name>
<dbReference type="EMBL" id="JAIZAY010000002">
    <property type="protein sequence ID" value="KAJ8046525.1"/>
    <property type="molecule type" value="Genomic_DNA"/>
</dbReference>
<evidence type="ECO:0000313" key="1">
    <source>
        <dbReference type="EMBL" id="KAJ8046525.1"/>
    </source>
</evidence>
<organism evidence="1 2">
    <name type="scientific">Holothuria leucospilota</name>
    <name type="common">Black long sea cucumber</name>
    <name type="synonym">Mertensiothuria leucospilota</name>
    <dbReference type="NCBI Taxonomy" id="206669"/>
    <lineage>
        <taxon>Eukaryota</taxon>
        <taxon>Metazoa</taxon>
        <taxon>Echinodermata</taxon>
        <taxon>Eleutherozoa</taxon>
        <taxon>Echinozoa</taxon>
        <taxon>Holothuroidea</taxon>
        <taxon>Aspidochirotacea</taxon>
        <taxon>Aspidochirotida</taxon>
        <taxon>Holothuriidae</taxon>
        <taxon>Holothuria</taxon>
    </lineage>
</organism>
<dbReference type="AlphaFoldDB" id="A0A9Q1CKF2"/>
<protein>
    <submittedName>
        <fullName evidence="1">Uncharacterized protein</fullName>
    </submittedName>
</protein>
<accession>A0A9Q1CKF2</accession>
<comment type="caution">
    <text evidence="1">The sequence shown here is derived from an EMBL/GenBank/DDBJ whole genome shotgun (WGS) entry which is preliminary data.</text>
</comment>
<keyword evidence="2" id="KW-1185">Reference proteome</keyword>
<gene>
    <name evidence="1" type="ORF">HOLleu_05219</name>
</gene>
<evidence type="ECO:0000313" key="2">
    <source>
        <dbReference type="Proteomes" id="UP001152320"/>
    </source>
</evidence>